<sequence length="350" mass="37564">MKQFKKILFLAVASAFLLTSCSNDDDMIPFDSEPLGAYEDGYFVLNEGGGNSVTNSIIFIGEDGTRTDDVFRIENPDAEEMGIYIQNIFFDDTRAFIVAGSGSVTVVNRYTFEYITTISTDLESPRYGVVVDGKAYVTNNASFASVTDDFLTVIDLTNYSTSQVLIGNYLDRIAAVGDKVITTNNQYGSEHSVSVVDTNTLTVTDIDLGAGNTSNSIAVSDDVVYVLTGSGKFMEIDLDSNTVASTVDIPATISGTKNLNIDDDAVYFTSEASVYSFNLGDTTVSETPILTYNSTSAYGVMYGFAVNDDVIYIGDAADFASNGSFYEYSTSGALLSSNIAGSAPNGFYFN</sequence>
<dbReference type="STRING" id="1144750.SAMN05443431_10542"/>
<protein>
    <recommendedName>
        <fullName evidence="4">40-residue YVTN family beta-propeller repeat-containing protein</fullName>
    </recommendedName>
</protein>
<keyword evidence="1" id="KW-0732">Signal</keyword>
<dbReference type="Gene3D" id="2.130.10.10">
    <property type="entry name" value="YVTN repeat-like/Quinoprotein amine dehydrogenase"/>
    <property type="match status" value="1"/>
</dbReference>
<dbReference type="Proteomes" id="UP000199559">
    <property type="component" value="Unassembled WGS sequence"/>
</dbReference>
<organism evidence="2 3">
    <name type="scientific">Olleya namhaensis</name>
    <dbReference type="NCBI Taxonomy" id="1144750"/>
    <lineage>
        <taxon>Bacteria</taxon>
        <taxon>Pseudomonadati</taxon>
        <taxon>Bacteroidota</taxon>
        <taxon>Flavobacteriia</taxon>
        <taxon>Flavobacteriales</taxon>
        <taxon>Flavobacteriaceae</taxon>
    </lineage>
</organism>
<evidence type="ECO:0000313" key="3">
    <source>
        <dbReference type="Proteomes" id="UP000199559"/>
    </source>
</evidence>
<dbReference type="InterPro" id="IPR015943">
    <property type="entry name" value="WD40/YVTN_repeat-like_dom_sf"/>
</dbReference>
<dbReference type="EMBL" id="FORM01000005">
    <property type="protein sequence ID" value="SFJ18854.1"/>
    <property type="molecule type" value="Genomic_DNA"/>
</dbReference>
<gene>
    <name evidence="2" type="ORF">SAMN05443431_10542</name>
</gene>
<feature type="chain" id="PRO_5011762004" description="40-residue YVTN family beta-propeller repeat-containing protein" evidence="1">
    <location>
        <begin position="25"/>
        <end position="350"/>
    </location>
</feature>
<dbReference type="RefSeq" id="WP_090839612.1">
    <property type="nucleotide sequence ID" value="NZ_FORM01000005.1"/>
</dbReference>
<proteinExistence type="predicted"/>
<dbReference type="SUPFAM" id="SSF51004">
    <property type="entry name" value="C-terminal (heme d1) domain of cytochrome cd1-nitrite reductase"/>
    <property type="match status" value="1"/>
</dbReference>
<keyword evidence="3" id="KW-1185">Reference proteome</keyword>
<dbReference type="PROSITE" id="PS51257">
    <property type="entry name" value="PROKAR_LIPOPROTEIN"/>
    <property type="match status" value="1"/>
</dbReference>
<feature type="signal peptide" evidence="1">
    <location>
        <begin position="1"/>
        <end position="24"/>
    </location>
</feature>
<name>A0A1I3PB86_9FLAO</name>
<evidence type="ECO:0008006" key="4">
    <source>
        <dbReference type="Google" id="ProtNLM"/>
    </source>
</evidence>
<evidence type="ECO:0000256" key="1">
    <source>
        <dbReference type="SAM" id="SignalP"/>
    </source>
</evidence>
<dbReference type="InterPro" id="IPR011048">
    <property type="entry name" value="Haem_d1_sf"/>
</dbReference>
<dbReference type="AlphaFoldDB" id="A0A1I3PB86"/>
<reference evidence="3" key="1">
    <citation type="submission" date="2016-10" db="EMBL/GenBank/DDBJ databases">
        <authorList>
            <person name="Varghese N."/>
            <person name="Submissions S."/>
        </authorList>
    </citation>
    <scope>NUCLEOTIDE SEQUENCE [LARGE SCALE GENOMIC DNA]</scope>
    <source>
        <strain evidence="3">DSM 28881</strain>
    </source>
</reference>
<evidence type="ECO:0000313" key="2">
    <source>
        <dbReference type="EMBL" id="SFJ18854.1"/>
    </source>
</evidence>
<accession>A0A1I3PB86</accession>